<dbReference type="Proteomes" id="UP000031552">
    <property type="component" value="Unassembled WGS sequence"/>
</dbReference>
<gene>
    <name evidence="3" type="ORF">CSEC_2234</name>
</gene>
<comment type="caution">
    <text evidence="3">The sequence shown here is derived from an EMBL/GenBank/DDBJ whole genome shotgun (WGS) entry which is preliminary data.</text>
</comment>
<protein>
    <submittedName>
        <fullName evidence="3">Uncharacterized protein</fullName>
    </submittedName>
</protein>
<evidence type="ECO:0000256" key="1">
    <source>
        <dbReference type="SAM" id="Coils"/>
    </source>
</evidence>
<dbReference type="EMBL" id="CCEJ010000012">
    <property type="protein sequence ID" value="CDR35040.1"/>
    <property type="molecule type" value="Genomic_DNA"/>
</dbReference>
<accession>A0A090D2X7</accession>
<dbReference type="STRING" id="1437425.CSEC_2234"/>
<feature type="compositionally biased region" description="Basic and acidic residues" evidence="2">
    <location>
        <begin position="1"/>
        <end position="19"/>
    </location>
</feature>
<sequence length="362" mass="42402">MGDSAFFKDEDPSEIKNENPAESEENNLFGLDPVATPPKLPLPFVAYRGVSVTFLERFKERMLAVFTYFVQDTAPLKGRVEEILPKVHETVGALHKVNEHIIKTCEKNPEIKPFQTIIIQPLIDRAKKINQRWQNNAMHLRVKAFDETKQWSEESQYWIDFYWNKSIDDLLSSLKENLQKDALKRVDRDIKIIQDYEQQTFEKLNVSASDKQHLKDLLEELLLKPIASLGALKHLKEELSLEEIDLWNKELDEKRQRLFNETLAIIDAVVHDYKPEFAIEEDHHHLIDVIERINILENRLRLLQEAMSKNNDSNAQESLKEFVLIIQNEIHSLSLDLRLPQSLFERLEKAEATLKEILKKHL</sequence>
<name>A0A090D2X7_9BACT</name>
<reference evidence="3" key="1">
    <citation type="submission" date="2013-12" db="EMBL/GenBank/DDBJ databases">
        <authorList>
            <person name="Linke B."/>
        </authorList>
    </citation>
    <scope>NUCLEOTIDE SEQUENCE [LARGE SCALE GENOMIC DNA]</scope>
    <source>
        <strain evidence="3">CRIB-18</strain>
    </source>
</reference>
<feature type="region of interest" description="Disordered" evidence="2">
    <location>
        <begin position="1"/>
        <end position="32"/>
    </location>
</feature>
<dbReference type="RefSeq" id="WP_041018598.1">
    <property type="nucleotide sequence ID" value="NZ_CCEJ010000012.1"/>
</dbReference>
<proteinExistence type="predicted"/>
<keyword evidence="4" id="KW-1185">Reference proteome</keyword>
<evidence type="ECO:0000313" key="3">
    <source>
        <dbReference type="EMBL" id="CDR35040.1"/>
    </source>
</evidence>
<keyword evidence="1" id="KW-0175">Coiled coil</keyword>
<reference evidence="3" key="2">
    <citation type="submission" date="2014-09" db="EMBL/GenBank/DDBJ databases">
        <title>Criblamydia sequanensis harbors a mega-plasmid encoding arsenite resistance.</title>
        <authorList>
            <person name="Bertelli C."/>
            <person name="Goesmann A."/>
            <person name="Greub G."/>
        </authorList>
    </citation>
    <scope>NUCLEOTIDE SEQUENCE [LARGE SCALE GENOMIC DNA]</scope>
    <source>
        <strain evidence="3">CRIB-18</strain>
    </source>
</reference>
<organism evidence="3 4">
    <name type="scientific">Candidatus Criblamydia sequanensis CRIB-18</name>
    <dbReference type="NCBI Taxonomy" id="1437425"/>
    <lineage>
        <taxon>Bacteria</taxon>
        <taxon>Pseudomonadati</taxon>
        <taxon>Chlamydiota</taxon>
        <taxon>Chlamydiia</taxon>
        <taxon>Parachlamydiales</taxon>
        <taxon>Candidatus Criblamydiaceae</taxon>
        <taxon>Candidatus Criblamydia</taxon>
    </lineage>
</organism>
<feature type="coiled-coil region" evidence="1">
    <location>
        <begin position="286"/>
        <end position="313"/>
    </location>
</feature>
<dbReference type="eggNOG" id="ENOG502ZXYM">
    <property type="taxonomic scope" value="Bacteria"/>
</dbReference>
<evidence type="ECO:0000256" key="2">
    <source>
        <dbReference type="SAM" id="MobiDB-lite"/>
    </source>
</evidence>
<evidence type="ECO:0000313" key="4">
    <source>
        <dbReference type="Proteomes" id="UP000031552"/>
    </source>
</evidence>
<dbReference type="AlphaFoldDB" id="A0A090D2X7"/>